<dbReference type="OrthoDB" id="185373at2759"/>
<accession>A0A812YKY8</accession>
<feature type="non-terminal residue" evidence="1">
    <location>
        <position position="1"/>
    </location>
</feature>
<evidence type="ECO:0000313" key="1">
    <source>
        <dbReference type="EMBL" id="CAE7783645.1"/>
    </source>
</evidence>
<reference evidence="1" key="1">
    <citation type="submission" date="2021-02" db="EMBL/GenBank/DDBJ databases">
        <authorList>
            <person name="Dougan E. K."/>
            <person name="Rhodes N."/>
            <person name="Thang M."/>
            <person name="Chan C."/>
        </authorList>
    </citation>
    <scope>NUCLEOTIDE SEQUENCE</scope>
</reference>
<dbReference type="Proteomes" id="UP000649617">
    <property type="component" value="Unassembled WGS sequence"/>
</dbReference>
<keyword evidence="2" id="KW-1185">Reference proteome</keyword>
<proteinExistence type="predicted"/>
<name>A0A812YKY8_SYMPI</name>
<organism evidence="1 2">
    <name type="scientific">Symbiodinium pilosum</name>
    <name type="common">Dinoflagellate</name>
    <dbReference type="NCBI Taxonomy" id="2952"/>
    <lineage>
        <taxon>Eukaryota</taxon>
        <taxon>Sar</taxon>
        <taxon>Alveolata</taxon>
        <taxon>Dinophyceae</taxon>
        <taxon>Suessiales</taxon>
        <taxon>Symbiodiniaceae</taxon>
        <taxon>Symbiodinium</taxon>
    </lineage>
</organism>
<gene>
    <name evidence="1" type="ORF">SPIL2461_LOCUS23328</name>
</gene>
<dbReference type="AlphaFoldDB" id="A0A812YKY8"/>
<dbReference type="EMBL" id="CAJNIZ010048170">
    <property type="protein sequence ID" value="CAE7783645.1"/>
    <property type="molecule type" value="Genomic_DNA"/>
</dbReference>
<sequence length="219" mass="23697">EVEEIQKHSEFMQRNLEAAIEAVSCQLSSVTAWVQQNFGYCFSSHGAWPQHATVQDVSAVAARFPQLSPILEDRCVGEDAAAKKGQDGLAEEFSEDLLPFLRLLVDDVPQMVKRMTENSQTLLEKINLERADRLACEAQIGEALKQLDERVDSFTSRPPSGPTLLHNVQNGVIFDDKGRIATALASRPVAVQRCASAPLGLAVAGKAPCLSVTTPGPSA</sequence>
<protein>
    <submittedName>
        <fullName evidence="1">Uncharacterized protein</fullName>
    </submittedName>
</protein>
<evidence type="ECO:0000313" key="2">
    <source>
        <dbReference type="Proteomes" id="UP000649617"/>
    </source>
</evidence>
<comment type="caution">
    <text evidence="1">The sequence shown here is derived from an EMBL/GenBank/DDBJ whole genome shotgun (WGS) entry which is preliminary data.</text>
</comment>